<organism evidence="7 8">
    <name type="scientific">Weissella coleopterorum</name>
    <dbReference type="NCBI Taxonomy" id="2714949"/>
    <lineage>
        <taxon>Bacteria</taxon>
        <taxon>Bacillati</taxon>
        <taxon>Bacillota</taxon>
        <taxon>Bacilli</taxon>
        <taxon>Lactobacillales</taxon>
        <taxon>Lactobacillaceae</taxon>
        <taxon>Weissella</taxon>
    </lineage>
</organism>
<evidence type="ECO:0000313" key="7">
    <source>
        <dbReference type="EMBL" id="QIL49911.1"/>
    </source>
</evidence>
<evidence type="ECO:0000256" key="2">
    <source>
        <dbReference type="ARBA" id="ARBA00022475"/>
    </source>
</evidence>
<evidence type="ECO:0000256" key="5">
    <source>
        <dbReference type="ARBA" id="ARBA00023136"/>
    </source>
</evidence>
<feature type="transmembrane region" description="Helical" evidence="6">
    <location>
        <begin position="91"/>
        <end position="114"/>
    </location>
</feature>
<dbReference type="AlphaFoldDB" id="A0A6G8AXT0"/>
<feature type="transmembrane region" description="Helical" evidence="6">
    <location>
        <begin position="333"/>
        <end position="352"/>
    </location>
</feature>
<gene>
    <name evidence="7" type="ORF">G7084_00365</name>
</gene>
<sequence length="536" mass="59372">MQPKKKEQSNNLIAGAGILTLTGLVAKILSALYRIPLQNLVGNRGFYVYQQVYPIYGIGVVLALSGWPLVISKLVSEQPDVQHAKFIAQRLHHLLTIVSILIFLGLFIGAPILARGMGGDPALAPVIQAVAWMFLLMPLLATARGYSQGAFEILPTAFSQMIEQIVRVSVIVFFAVWANQQQWSIYKMGTWTMAGAPIASFFAALFIFKKYREIYTVDKVEREKLKKAPQFQWRLLIHRTWSEGGLLVLVAALLVLFQLVDAFTVKQNLVVNGLNEIHAENLKGVYDRGQPLVQLGMVLATSIGAALIPNLRHYYVTNQQQQFKKDFASSIRLSLLLIIATTSGMLAVLPQLNQSLFGSREGTFVLGLYILSMIPATMILVLITILQSLGRTQNLTSVILIGISLKWILNDVFMRFIGLSGASLATVVGLIVILGYTIWCIPKELWSGLGLRSLICKGLALSTVMLSLVWIMMKIFEHYFGSQRITTVWGLILGVVFGILLFGSGVVKWQVLTTNEIRLLPKGETVVAKMNLNEVK</sequence>
<comment type="subcellular location">
    <subcellularLocation>
        <location evidence="1">Cell membrane</location>
        <topology evidence="1">Multi-pass membrane protein</topology>
    </subcellularLocation>
</comment>
<keyword evidence="5 6" id="KW-0472">Membrane</keyword>
<feature type="transmembrane region" description="Helical" evidence="6">
    <location>
        <begin position="423"/>
        <end position="442"/>
    </location>
</feature>
<feature type="transmembrane region" description="Helical" evidence="6">
    <location>
        <begin position="488"/>
        <end position="509"/>
    </location>
</feature>
<keyword evidence="8" id="KW-1185">Reference proteome</keyword>
<dbReference type="RefSeq" id="WP_166009002.1">
    <property type="nucleotide sequence ID" value="NZ_CP049888.1"/>
</dbReference>
<keyword evidence="2" id="KW-1003">Cell membrane</keyword>
<reference evidence="7 8" key="1">
    <citation type="submission" date="2020-03" db="EMBL/GenBank/DDBJ databases">
        <title>Weissella sp. nov., isolated from Cybister lewisianus.</title>
        <authorList>
            <person name="Hyun D.-W."/>
            <person name="Bae J.-W."/>
        </authorList>
    </citation>
    <scope>NUCLEOTIDE SEQUENCE [LARGE SCALE GENOMIC DNA]</scope>
    <source>
        <strain evidence="7 8">HDW19</strain>
    </source>
</reference>
<feature type="transmembrane region" description="Helical" evidence="6">
    <location>
        <begin position="454"/>
        <end position="476"/>
    </location>
</feature>
<dbReference type="PANTHER" id="PTHR30250:SF29">
    <property type="entry name" value="POLYSACCHARIDE BIOSYNTHESIS PROTEIN C-TERMINAL DOMAIN-CONTAINING PROTEIN"/>
    <property type="match status" value="1"/>
</dbReference>
<dbReference type="KEGG" id="wco:G7084_00365"/>
<evidence type="ECO:0000256" key="3">
    <source>
        <dbReference type="ARBA" id="ARBA00022692"/>
    </source>
</evidence>
<feature type="transmembrane region" description="Helical" evidence="6">
    <location>
        <begin position="292"/>
        <end position="312"/>
    </location>
</feature>
<dbReference type="EMBL" id="CP049888">
    <property type="protein sequence ID" value="QIL49911.1"/>
    <property type="molecule type" value="Genomic_DNA"/>
</dbReference>
<feature type="transmembrane region" description="Helical" evidence="6">
    <location>
        <begin position="364"/>
        <end position="386"/>
    </location>
</feature>
<dbReference type="CDD" id="cd13124">
    <property type="entry name" value="MATE_SpoVB_like"/>
    <property type="match status" value="1"/>
</dbReference>
<evidence type="ECO:0000313" key="8">
    <source>
        <dbReference type="Proteomes" id="UP000500741"/>
    </source>
</evidence>
<feature type="transmembrane region" description="Helical" evidence="6">
    <location>
        <begin position="53"/>
        <end position="71"/>
    </location>
</feature>
<accession>A0A6G8AXT0</accession>
<feature type="transmembrane region" description="Helical" evidence="6">
    <location>
        <begin position="158"/>
        <end position="178"/>
    </location>
</feature>
<dbReference type="InterPro" id="IPR002797">
    <property type="entry name" value="Polysacc_synth"/>
</dbReference>
<feature type="transmembrane region" description="Helical" evidence="6">
    <location>
        <begin position="244"/>
        <end position="265"/>
    </location>
</feature>
<dbReference type="GO" id="GO:0005886">
    <property type="term" value="C:plasma membrane"/>
    <property type="evidence" value="ECO:0007669"/>
    <property type="project" value="UniProtKB-SubCell"/>
</dbReference>
<evidence type="ECO:0000256" key="6">
    <source>
        <dbReference type="SAM" id="Phobius"/>
    </source>
</evidence>
<feature type="transmembrane region" description="Helical" evidence="6">
    <location>
        <begin position="398"/>
        <end position="417"/>
    </location>
</feature>
<evidence type="ECO:0000256" key="1">
    <source>
        <dbReference type="ARBA" id="ARBA00004651"/>
    </source>
</evidence>
<evidence type="ECO:0000256" key="4">
    <source>
        <dbReference type="ARBA" id="ARBA00022989"/>
    </source>
</evidence>
<dbReference type="PANTHER" id="PTHR30250">
    <property type="entry name" value="PST FAMILY PREDICTED COLANIC ACID TRANSPORTER"/>
    <property type="match status" value="1"/>
</dbReference>
<feature type="transmembrane region" description="Helical" evidence="6">
    <location>
        <begin position="12"/>
        <end position="33"/>
    </location>
</feature>
<protein>
    <submittedName>
        <fullName evidence="7">Polysaccharide biosynthesis protein</fullName>
    </submittedName>
</protein>
<dbReference type="InterPro" id="IPR024923">
    <property type="entry name" value="PG_synth_SpoVB"/>
</dbReference>
<dbReference type="Pfam" id="PF01943">
    <property type="entry name" value="Polysacc_synt"/>
    <property type="match status" value="1"/>
</dbReference>
<feature type="transmembrane region" description="Helical" evidence="6">
    <location>
        <begin position="126"/>
        <end position="146"/>
    </location>
</feature>
<feature type="transmembrane region" description="Helical" evidence="6">
    <location>
        <begin position="190"/>
        <end position="208"/>
    </location>
</feature>
<dbReference type="Proteomes" id="UP000500741">
    <property type="component" value="Chromosome"/>
</dbReference>
<name>A0A6G8AXT0_9LACO</name>
<keyword evidence="3 6" id="KW-0812">Transmembrane</keyword>
<dbReference type="InterPro" id="IPR050833">
    <property type="entry name" value="Poly_Biosynth_Transport"/>
</dbReference>
<proteinExistence type="predicted"/>
<keyword evidence="4 6" id="KW-1133">Transmembrane helix</keyword>